<feature type="chain" id="PRO_5042209941" evidence="1">
    <location>
        <begin position="22"/>
        <end position="135"/>
    </location>
</feature>
<gene>
    <name evidence="2" type="ORF">J2Y00_002228</name>
</gene>
<reference evidence="2" key="1">
    <citation type="submission" date="2023-07" db="EMBL/GenBank/DDBJ databases">
        <title>Sorghum-associated microbial communities from plants grown in Nebraska, USA.</title>
        <authorList>
            <person name="Schachtman D."/>
        </authorList>
    </citation>
    <scope>NUCLEOTIDE SEQUENCE</scope>
    <source>
        <strain evidence="2">BE330</strain>
    </source>
</reference>
<proteinExistence type="predicted"/>
<sequence length="135" mass="14179">MTLKSLAAAGLLLAAGQTAQASPLAALRLPTHFQPVSADTHPTLERAARARLRSPAARTAYYHSPAPLDDTLADLLLNLGPQGYHLAGGQPLDKLGIQVQTLLWVAGDTALATNLAHIDATGETIVQFVEVPRDS</sequence>
<feature type="signal peptide" evidence="1">
    <location>
        <begin position="1"/>
        <end position="21"/>
    </location>
</feature>
<organism evidence="2 3">
    <name type="scientific">Deinococcus soli</name>
    <name type="common">ex Cha et al. 2016</name>
    <dbReference type="NCBI Taxonomy" id="1309411"/>
    <lineage>
        <taxon>Bacteria</taxon>
        <taxon>Thermotogati</taxon>
        <taxon>Deinococcota</taxon>
        <taxon>Deinococci</taxon>
        <taxon>Deinococcales</taxon>
        <taxon>Deinococcaceae</taxon>
        <taxon>Deinococcus</taxon>
    </lineage>
</organism>
<dbReference type="AlphaFoldDB" id="A0AAE4BNE8"/>
<dbReference type="RefSeq" id="WP_309853064.1">
    <property type="nucleotide sequence ID" value="NZ_JAVDQJ010000004.1"/>
</dbReference>
<name>A0AAE4BNE8_9DEIO</name>
<comment type="caution">
    <text evidence="2">The sequence shown here is derived from an EMBL/GenBank/DDBJ whole genome shotgun (WGS) entry which is preliminary data.</text>
</comment>
<keyword evidence="1" id="KW-0732">Signal</keyword>
<evidence type="ECO:0000313" key="3">
    <source>
        <dbReference type="Proteomes" id="UP001185331"/>
    </source>
</evidence>
<protein>
    <submittedName>
        <fullName evidence="2">Uncharacterized protein</fullName>
    </submittedName>
</protein>
<evidence type="ECO:0000256" key="1">
    <source>
        <dbReference type="SAM" id="SignalP"/>
    </source>
</evidence>
<dbReference type="EMBL" id="JAVDQK010000005">
    <property type="protein sequence ID" value="MDR6218631.1"/>
    <property type="molecule type" value="Genomic_DNA"/>
</dbReference>
<accession>A0AAE4BNE8</accession>
<evidence type="ECO:0000313" key="2">
    <source>
        <dbReference type="EMBL" id="MDR6218631.1"/>
    </source>
</evidence>
<dbReference type="Proteomes" id="UP001185331">
    <property type="component" value="Unassembled WGS sequence"/>
</dbReference>